<proteinExistence type="inferred from homology"/>
<dbReference type="PANTHER" id="PTHR12901">
    <property type="entry name" value="SPERM PROTEIN HOMOLOG"/>
    <property type="match status" value="1"/>
</dbReference>
<keyword evidence="2" id="KW-1277">Toxin-antitoxin system</keyword>
<sequence>MASIKRSALVQYSAGQMFDLVNDIEKYPEFMMGCVEAVVISQSDEWIVGKLRLSKAGLTQEFTTKNWLDRPSLIEMELVEGKFKSFNARWSFDTLSDDACKVELSMEFEVDSFLVDVAAEKLLTSSANNLVDAIVTRAKETYGK</sequence>
<dbReference type="InterPro" id="IPR044996">
    <property type="entry name" value="COQ10-like"/>
</dbReference>
<dbReference type="Gene3D" id="3.30.530.20">
    <property type="match status" value="1"/>
</dbReference>
<comment type="similarity">
    <text evidence="1">Belongs to the ribosome association toxin RatA family.</text>
</comment>
<accession>E0XTH1</accession>
<name>E0XTH1_9GAMM</name>
<protein>
    <submittedName>
        <fullName evidence="4">Oligoketide cyclase/lipid transport protein</fullName>
    </submittedName>
</protein>
<dbReference type="SUPFAM" id="SSF55961">
    <property type="entry name" value="Bet v1-like"/>
    <property type="match status" value="1"/>
</dbReference>
<dbReference type="EMBL" id="GU474872">
    <property type="protein sequence ID" value="ADI17712.1"/>
    <property type="molecule type" value="Genomic_DNA"/>
</dbReference>
<dbReference type="AlphaFoldDB" id="E0XTH1"/>
<dbReference type="GO" id="GO:0048039">
    <property type="term" value="F:ubiquinone binding"/>
    <property type="evidence" value="ECO:0007669"/>
    <property type="project" value="InterPro"/>
</dbReference>
<organism evidence="4">
    <name type="scientific">uncultured Oceanospirillales bacterium HF0130_25G24</name>
    <dbReference type="NCBI Taxonomy" id="710744"/>
    <lineage>
        <taxon>Bacteria</taxon>
        <taxon>Pseudomonadati</taxon>
        <taxon>Pseudomonadota</taxon>
        <taxon>Gammaproteobacteria</taxon>
        <taxon>Oceanospirillales</taxon>
        <taxon>environmental samples</taxon>
    </lineage>
</organism>
<dbReference type="CDD" id="cd07813">
    <property type="entry name" value="COQ10p_like"/>
    <property type="match status" value="1"/>
</dbReference>
<evidence type="ECO:0000259" key="3">
    <source>
        <dbReference type="Pfam" id="PF03364"/>
    </source>
</evidence>
<evidence type="ECO:0000313" key="4">
    <source>
        <dbReference type="EMBL" id="ADI17712.1"/>
    </source>
</evidence>
<feature type="domain" description="Coenzyme Q-binding protein COQ10 START" evidence="3">
    <location>
        <begin position="10"/>
        <end position="134"/>
    </location>
</feature>
<evidence type="ECO:0000256" key="1">
    <source>
        <dbReference type="ARBA" id="ARBA00008918"/>
    </source>
</evidence>
<dbReference type="GO" id="GO:0045333">
    <property type="term" value="P:cellular respiration"/>
    <property type="evidence" value="ECO:0007669"/>
    <property type="project" value="InterPro"/>
</dbReference>
<reference evidence="4" key="1">
    <citation type="journal article" date="2011" name="Environ. Microbiol.">
        <title>Time-series analyses of Monterey Bay coastal microbial picoplankton using a 'genome proxy' microarray.</title>
        <authorList>
            <person name="Rich V.I."/>
            <person name="Pham V.D."/>
            <person name="Eppley J."/>
            <person name="Shi Y."/>
            <person name="DeLong E.F."/>
        </authorList>
    </citation>
    <scope>NUCLEOTIDE SEQUENCE</scope>
</reference>
<dbReference type="InterPro" id="IPR005031">
    <property type="entry name" value="COQ10_START"/>
</dbReference>
<dbReference type="Pfam" id="PF03364">
    <property type="entry name" value="Polyketide_cyc"/>
    <property type="match status" value="1"/>
</dbReference>
<dbReference type="InterPro" id="IPR023393">
    <property type="entry name" value="START-like_dom_sf"/>
</dbReference>
<evidence type="ECO:0000256" key="2">
    <source>
        <dbReference type="ARBA" id="ARBA00022649"/>
    </source>
</evidence>
<dbReference type="PANTHER" id="PTHR12901:SF10">
    <property type="entry name" value="COENZYME Q-BINDING PROTEIN COQ10, MITOCHONDRIAL"/>
    <property type="match status" value="1"/>
</dbReference>